<feature type="non-terminal residue" evidence="1">
    <location>
        <position position="1"/>
    </location>
</feature>
<evidence type="ECO:0000313" key="2">
    <source>
        <dbReference type="Proteomes" id="UP001209540"/>
    </source>
</evidence>
<organism evidence="1 2">
    <name type="scientific">Phascolomyces articulosus</name>
    <dbReference type="NCBI Taxonomy" id="60185"/>
    <lineage>
        <taxon>Eukaryota</taxon>
        <taxon>Fungi</taxon>
        <taxon>Fungi incertae sedis</taxon>
        <taxon>Mucoromycota</taxon>
        <taxon>Mucoromycotina</taxon>
        <taxon>Mucoromycetes</taxon>
        <taxon>Mucorales</taxon>
        <taxon>Lichtheimiaceae</taxon>
        <taxon>Phascolomyces</taxon>
    </lineage>
</organism>
<evidence type="ECO:0000313" key="1">
    <source>
        <dbReference type="EMBL" id="KAI9275950.1"/>
    </source>
</evidence>
<keyword evidence="2" id="KW-1185">Reference proteome</keyword>
<name>A0AAD5PIW7_9FUNG</name>
<gene>
    <name evidence="1" type="ORF">BDA99DRAFT_416864</name>
</gene>
<proteinExistence type="predicted"/>
<reference evidence="1" key="1">
    <citation type="journal article" date="2022" name="IScience">
        <title>Evolution of zygomycete secretomes and the origins of terrestrial fungal ecologies.</title>
        <authorList>
            <person name="Chang Y."/>
            <person name="Wang Y."/>
            <person name="Mondo S."/>
            <person name="Ahrendt S."/>
            <person name="Andreopoulos W."/>
            <person name="Barry K."/>
            <person name="Beard J."/>
            <person name="Benny G.L."/>
            <person name="Blankenship S."/>
            <person name="Bonito G."/>
            <person name="Cuomo C."/>
            <person name="Desiro A."/>
            <person name="Gervers K.A."/>
            <person name="Hundley H."/>
            <person name="Kuo A."/>
            <person name="LaButti K."/>
            <person name="Lang B.F."/>
            <person name="Lipzen A."/>
            <person name="O'Donnell K."/>
            <person name="Pangilinan J."/>
            <person name="Reynolds N."/>
            <person name="Sandor L."/>
            <person name="Smith M.E."/>
            <person name="Tsang A."/>
            <person name="Grigoriev I.V."/>
            <person name="Stajich J.E."/>
            <person name="Spatafora J.W."/>
        </authorList>
    </citation>
    <scope>NUCLEOTIDE SEQUENCE</scope>
    <source>
        <strain evidence="1">RSA 2281</strain>
    </source>
</reference>
<reference evidence="1" key="2">
    <citation type="submission" date="2023-02" db="EMBL/GenBank/DDBJ databases">
        <authorList>
            <consortium name="DOE Joint Genome Institute"/>
            <person name="Mondo S.J."/>
            <person name="Chang Y."/>
            <person name="Wang Y."/>
            <person name="Ahrendt S."/>
            <person name="Andreopoulos W."/>
            <person name="Barry K."/>
            <person name="Beard J."/>
            <person name="Benny G.L."/>
            <person name="Blankenship S."/>
            <person name="Bonito G."/>
            <person name="Cuomo C."/>
            <person name="Desiro A."/>
            <person name="Gervers K.A."/>
            <person name="Hundley H."/>
            <person name="Kuo A."/>
            <person name="LaButti K."/>
            <person name="Lang B.F."/>
            <person name="Lipzen A."/>
            <person name="O'Donnell K."/>
            <person name="Pangilinan J."/>
            <person name="Reynolds N."/>
            <person name="Sandor L."/>
            <person name="Smith M.W."/>
            <person name="Tsang A."/>
            <person name="Grigoriev I.V."/>
            <person name="Stajich J.E."/>
            <person name="Spatafora J.W."/>
        </authorList>
    </citation>
    <scope>NUCLEOTIDE SEQUENCE</scope>
    <source>
        <strain evidence="1">RSA 2281</strain>
    </source>
</reference>
<sequence length="142" mass="15614">VKIQGANDFCFFLPAEPNQEVAPTEDYGVAHCTSDSVIKGNKVFPSGFIQKTHYSKTSKYVQVTGYLDPAKYGLLPDDEGGQYDDHGKGKPIGAKCEGYNYFVNLLEPSNSRFCIRCCKSKSDCNTGRSQYGCINVIPGDYS</sequence>
<protein>
    <submittedName>
        <fullName evidence="1">Uncharacterized protein</fullName>
    </submittedName>
</protein>
<dbReference type="AlphaFoldDB" id="A0AAD5PIW7"/>
<comment type="caution">
    <text evidence="1">The sequence shown here is derived from an EMBL/GenBank/DDBJ whole genome shotgun (WGS) entry which is preliminary data.</text>
</comment>
<dbReference type="Proteomes" id="UP001209540">
    <property type="component" value="Unassembled WGS sequence"/>
</dbReference>
<dbReference type="EMBL" id="JAIXMP010000003">
    <property type="protein sequence ID" value="KAI9275950.1"/>
    <property type="molecule type" value="Genomic_DNA"/>
</dbReference>
<accession>A0AAD5PIW7</accession>
<feature type="non-terminal residue" evidence="1">
    <location>
        <position position="142"/>
    </location>
</feature>